<dbReference type="OrthoDB" id="5788137at2759"/>
<sequence>MVLNTLLKDPLLFYLVSFSHIIFSIVSFPGVLIFGSPYGSLGRNVKSMLINGKLAWIVMELVSPVVFSLSFFTFIDGNVTLNASSILLFSMWMLHYINRSIIYPLRQPKRAKMHVSVMLMACFFNLINGYINGRYARFRTLLTTQKSYNEATQLISSMSGLSQNAQFSTMFENWFLRFVLWFNSVNNVLASIKFEGLLNFRSFYLSKQLYNLFGDEYLRVVFGAVIFLLGFWINIFHDEILIEIQRSKVKSQSGLFKYISCPHYLGEMIEWIGYSIACGGLPGWLFVVSTASNLIPRAYYLHKWYLKTFPQYPQNKNVLIPYIF</sequence>
<evidence type="ECO:0000256" key="6">
    <source>
        <dbReference type="SAM" id="Phobius"/>
    </source>
</evidence>
<name>A0A2T9YYF7_9FUNG</name>
<dbReference type="PANTHER" id="PTHR10556">
    <property type="entry name" value="3-OXO-5-ALPHA-STEROID 4-DEHYDROGENASE"/>
    <property type="match status" value="1"/>
</dbReference>
<dbReference type="PROSITE" id="PS50244">
    <property type="entry name" value="S5A_REDUCTASE"/>
    <property type="match status" value="1"/>
</dbReference>
<dbReference type="InterPro" id="IPR039357">
    <property type="entry name" value="SRD5A/TECR"/>
</dbReference>
<evidence type="ECO:0000256" key="2">
    <source>
        <dbReference type="ARBA" id="ARBA00007742"/>
    </source>
</evidence>
<dbReference type="Proteomes" id="UP000245699">
    <property type="component" value="Unassembled WGS sequence"/>
</dbReference>
<dbReference type="InterPro" id="IPR001104">
    <property type="entry name" value="3-oxo-5_a-steroid_4-DH_C"/>
</dbReference>
<dbReference type="PANTHER" id="PTHR10556:SF43">
    <property type="entry name" value="STEROID 5-ALPHA-REDUCTASE DET2"/>
    <property type="match status" value="1"/>
</dbReference>
<proteinExistence type="inferred from homology"/>
<feature type="transmembrane region" description="Helical" evidence="6">
    <location>
        <begin position="217"/>
        <end position="236"/>
    </location>
</feature>
<dbReference type="EMBL" id="MBFT01000110">
    <property type="protein sequence ID" value="PVU97347.1"/>
    <property type="molecule type" value="Genomic_DNA"/>
</dbReference>
<keyword evidence="9" id="KW-1185">Reference proteome</keyword>
<feature type="transmembrane region" description="Helical" evidence="6">
    <location>
        <begin position="272"/>
        <end position="295"/>
    </location>
</feature>
<dbReference type="GO" id="GO:0006629">
    <property type="term" value="P:lipid metabolic process"/>
    <property type="evidence" value="ECO:0007669"/>
    <property type="project" value="InterPro"/>
</dbReference>
<accession>A0A2T9YYF7</accession>
<comment type="similarity">
    <text evidence="2">Belongs to the steroid 5-alpha reductase family.</text>
</comment>
<keyword evidence="5 6" id="KW-0472">Membrane</keyword>
<evidence type="ECO:0000313" key="8">
    <source>
        <dbReference type="EMBL" id="PVU97347.1"/>
    </source>
</evidence>
<gene>
    <name evidence="8" type="ORF">BB559_002067</name>
</gene>
<evidence type="ECO:0000256" key="3">
    <source>
        <dbReference type="ARBA" id="ARBA00022692"/>
    </source>
</evidence>
<keyword evidence="3 6" id="KW-0812">Transmembrane</keyword>
<evidence type="ECO:0000259" key="7">
    <source>
        <dbReference type="Pfam" id="PF02544"/>
    </source>
</evidence>
<protein>
    <recommendedName>
        <fullName evidence="7">3-oxo-5-alpha-steroid 4-dehydrogenase C-terminal domain-containing protein</fullName>
    </recommendedName>
</protein>
<dbReference type="AlphaFoldDB" id="A0A2T9YYF7"/>
<feature type="transmembrane region" description="Helical" evidence="6">
    <location>
        <begin position="54"/>
        <end position="75"/>
    </location>
</feature>
<comment type="subcellular location">
    <subcellularLocation>
        <location evidence="1">Membrane</location>
        <topology evidence="1">Multi-pass membrane protein</topology>
    </subcellularLocation>
</comment>
<feature type="transmembrane region" description="Helical" evidence="6">
    <location>
        <begin position="81"/>
        <end position="101"/>
    </location>
</feature>
<feature type="transmembrane region" description="Helical" evidence="6">
    <location>
        <begin position="113"/>
        <end position="131"/>
    </location>
</feature>
<dbReference type="Gene3D" id="1.20.120.1630">
    <property type="match status" value="1"/>
</dbReference>
<evidence type="ECO:0000256" key="1">
    <source>
        <dbReference type="ARBA" id="ARBA00004141"/>
    </source>
</evidence>
<evidence type="ECO:0000256" key="4">
    <source>
        <dbReference type="ARBA" id="ARBA00022989"/>
    </source>
</evidence>
<dbReference type="STRING" id="61424.A0A2T9YYF7"/>
<feature type="transmembrane region" description="Helical" evidence="6">
    <location>
        <begin position="12"/>
        <end position="34"/>
    </location>
</feature>
<evidence type="ECO:0000313" key="9">
    <source>
        <dbReference type="Proteomes" id="UP000245699"/>
    </source>
</evidence>
<reference evidence="8 9" key="1">
    <citation type="journal article" date="2018" name="MBio">
        <title>Comparative Genomics Reveals the Core Gene Toolbox for the Fungus-Insect Symbiosis.</title>
        <authorList>
            <person name="Wang Y."/>
            <person name="Stata M."/>
            <person name="Wang W."/>
            <person name="Stajich J.E."/>
            <person name="White M.M."/>
            <person name="Moncalvo J.M."/>
        </authorList>
    </citation>
    <scope>NUCLEOTIDE SEQUENCE [LARGE SCALE GENOMIC DNA]</scope>
    <source>
        <strain evidence="8 9">AUS-77-4</strain>
    </source>
</reference>
<feature type="domain" description="3-oxo-5-alpha-steroid 4-dehydrogenase C-terminal" evidence="7">
    <location>
        <begin position="194"/>
        <end position="324"/>
    </location>
</feature>
<evidence type="ECO:0000256" key="5">
    <source>
        <dbReference type="ARBA" id="ARBA00023136"/>
    </source>
</evidence>
<dbReference type="Pfam" id="PF02544">
    <property type="entry name" value="Steroid_dh"/>
    <property type="match status" value="1"/>
</dbReference>
<organism evidence="8 9">
    <name type="scientific">Furculomyces boomerangus</name>
    <dbReference type="NCBI Taxonomy" id="61424"/>
    <lineage>
        <taxon>Eukaryota</taxon>
        <taxon>Fungi</taxon>
        <taxon>Fungi incertae sedis</taxon>
        <taxon>Zoopagomycota</taxon>
        <taxon>Kickxellomycotina</taxon>
        <taxon>Harpellomycetes</taxon>
        <taxon>Harpellales</taxon>
        <taxon>Harpellaceae</taxon>
        <taxon>Furculomyces</taxon>
    </lineage>
</organism>
<comment type="caution">
    <text evidence="8">The sequence shown here is derived from an EMBL/GenBank/DDBJ whole genome shotgun (WGS) entry which is preliminary data.</text>
</comment>
<keyword evidence="4 6" id="KW-1133">Transmembrane helix</keyword>
<dbReference type="GO" id="GO:0016627">
    <property type="term" value="F:oxidoreductase activity, acting on the CH-CH group of donors"/>
    <property type="evidence" value="ECO:0007669"/>
    <property type="project" value="InterPro"/>
</dbReference>
<dbReference type="GO" id="GO:0016020">
    <property type="term" value="C:membrane"/>
    <property type="evidence" value="ECO:0007669"/>
    <property type="project" value="UniProtKB-SubCell"/>
</dbReference>